<evidence type="ECO:0000313" key="3">
    <source>
        <dbReference type="Proteomes" id="UP000315842"/>
    </source>
</evidence>
<keyword evidence="1" id="KW-1133">Transmembrane helix</keyword>
<dbReference type="Proteomes" id="UP000315842">
    <property type="component" value="Unassembled WGS sequence"/>
</dbReference>
<keyword evidence="1" id="KW-0812">Transmembrane</keyword>
<name>A0A4Y3KEV0_CELUD</name>
<accession>A0A4Y3KEV0</accession>
<comment type="caution">
    <text evidence="2">The sequence shown here is derived from an EMBL/GenBank/DDBJ whole genome shotgun (WGS) entry which is preliminary data.</text>
</comment>
<keyword evidence="1" id="KW-0472">Membrane</keyword>
<gene>
    <name evidence="2" type="ORF">CUD01_29460</name>
</gene>
<dbReference type="RefSeq" id="WP_141322256.1">
    <property type="nucleotide sequence ID" value="NZ_BJLP01000064.1"/>
</dbReference>
<reference evidence="2 3" key="1">
    <citation type="submission" date="2019-06" db="EMBL/GenBank/DDBJ databases">
        <title>Whole genome shotgun sequence of Cellulomonas uda NBRC 3747.</title>
        <authorList>
            <person name="Hosoyama A."/>
            <person name="Uohara A."/>
            <person name="Ohji S."/>
            <person name="Ichikawa N."/>
        </authorList>
    </citation>
    <scope>NUCLEOTIDE SEQUENCE [LARGE SCALE GENOMIC DNA]</scope>
    <source>
        <strain evidence="2 3">NBRC 3747</strain>
    </source>
</reference>
<evidence type="ECO:0000313" key="2">
    <source>
        <dbReference type="EMBL" id="GEA82502.1"/>
    </source>
</evidence>
<dbReference type="EMBL" id="BJLP01000064">
    <property type="protein sequence ID" value="GEA82502.1"/>
    <property type="molecule type" value="Genomic_DNA"/>
</dbReference>
<feature type="transmembrane region" description="Helical" evidence="1">
    <location>
        <begin position="352"/>
        <end position="373"/>
    </location>
</feature>
<protein>
    <submittedName>
        <fullName evidence="2">Uncharacterized protein</fullName>
    </submittedName>
</protein>
<dbReference type="AlphaFoldDB" id="A0A4Y3KEV0"/>
<organism evidence="2 3">
    <name type="scientific">Cellulomonas uda</name>
    <dbReference type="NCBI Taxonomy" id="1714"/>
    <lineage>
        <taxon>Bacteria</taxon>
        <taxon>Bacillati</taxon>
        <taxon>Actinomycetota</taxon>
        <taxon>Actinomycetes</taxon>
        <taxon>Micrococcales</taxon>
        <taxon>Cellulomonadaceae</taxon>
        <taxon>Cellulomonas</taxon>
    </lineage>
</organism>
<feature type="transmembrane region" description="Helical" evidence="1">
    <location>
        <begin position="318"/>
        <end position="340"/>
    </location>
</feature>
<sequence>MTEDLAAPPRLAEDDRRELLLSWAVAADAHDELVLCDLLVDASGGTAQPVTSWRARTAVLRGEPVRALELLGRRVDETELAVPREPDDVTALVAQATLGDRRALPLLVRAGQVPGTTRAAHLYLLALAAEYSGRADLATDAWCALADQGTDTPLVLGRAAAGMVARRDRTDADRAADEVYAAALLLRGGSPSPWRDPAALEHAATVLQDSGDPAGATLLACAVRQVCPPGAPLEEVVRRLRPRRNRWASLAPWLVALPMLAFGVLGLVAGWYLGGMLQRAWRRIPSWSFEDERLWFGIRAQSYDVARGRPRTSTLRPLDVLGAVLGAAVGTGLAAGVAGAVPLSTETGASTALAVVVWTTGVLGGLAAGALGGEAVHRARDRRGLLAGLEVDLAVTRRVLATCRCWSTQSLVGVAAAAYAEGHLRPAGYPDAGLDRPGTVLLCELSGARWLATWTASGRSALLLRGVPRQDDVVEPVATGLYL</sequence>
<proteinExistence type="predicted"/>
<evidence type="ECO:0000256" key="1">
    <source>
        <dbReference type="SAM" id="Phobius"/>
    </source>
</evidence>
<keyword evidence="3" id="KW-1185">Reference proteome</keyword>
<feature type="transmembrane region" description="Helical" evidence="1">
    <location>
        <begin position="250"/>
        <end position="273"/>
    </location>
</feature>